<reference evidence="4 5" key="1">
    <citation type="submission" date="2018-06" db="EMBL/GenBank/DDBJ databases">
        <title>Sphaerisporangium craniellae sp. nov., isolated from a marine sponge in the South China Sea.</title>
        <authorList>
            <person name="Li L."/>
        </authorList>
    </citation>
    <scope>NUCLEOTIDE SEQUENCE [LARGE SCALE GENOMIC DNA]</scope>
    <source>
        <strain evidence="4 5">LHW63015</strain>
    </source>
</reference>
<feature type="domain" description="AB hydrolase-1" evidence="2">
    <location>
        <begin position="78"/>
        <end position="232"/>
    </location>
</feature>
<dbReference type="RefSeq" id="WP_113983986.1">
    <property type="nucleotide sequence ID" value="NZ_QMEY01000015.1"/>
</dbReference>
<evidence type="ECO:0000313" key="4">
    <source>
        <dbReference type="EMBL" id="RBQ16708.1"/>
    </source>
</evidence>
<keyword evidence="4" id="KW-0378">Hydrolase</keyword>
<feature type="chain" id="PRO_5016727143" evidence="1">
    <location>
        <begin position="28"/>
        <end position="494"/>
    </location>
</feature>
<dbReference type="Gene3D" id="3.40.50.1820">
    <property type="entry name" value="alpha/beta hydrolase"/>
    <property type="match status" value="2"/>
</dbReference>
<dbReference type="SUPFAM" id="SSF53474">
    <property type="entry name" value="alpha/beta-Hydrolases"/>
    <property type="match status" value="1"/>
</dbReference>
<dbReference type="InterPro" id="IPR029058">
    <property type="entry name" value="AB_hydrolase_fold"/>
</dbReference>
<dbReference type="OrthoDB" id="9796770at2"/>
<proteinExistence type="predicted"/>
<keyword evidence="5" id="KW-1185">Reference proteome</keyword>
<dbReference type="Pfam" id="PF00561">
    <property type="entry name" value="Abhydrolase_1"/>
    <property type="match status" value="1"/>
</dbReference>
<dbReference type="Proteomes" id="UP000253303">
    <property type="component" value="Unassembled WGS sequence"/>
</dbReference>
<comment type="caution">
    <text evidence="4">The sequence shown here is derived from an EMBL/GenBank/DDBJ whole genome shotgun (WGS) entry which is preliminary data.</text>
</comment>
<evidence type="ECO:0000259" key="3">
    <source>
        <dbReference type="Pfam" id="PF08386"/>
    </source>
</evidence>
<dbReference type="GO" id="GO:0016787">
    <property type="term" value="F:hydrolase activity"/>
    <property type="evidence" value="ECO:0007669"/>
    <property type="project" value="UniProtKB-KW"/>
</dbReference>
<evidence type="ECO:0000313" key="5">
    <source>
        <dbReference type="Proteomes" id="UP000253303"/>
    </source>
</evidence>
<name>A0A366LS22_9ACTN</name>
<dbReference type="InterPro" id="IPR050266">
    <property type="entry name" value="AB_hydrolase_sf"/>
</dbReference>
<evidence type="ECO:0000259" key="2">
    <source>
        <dbReference type="Pfam" id="PF00561"/>
    </source>
</evidence>
<dbReference type="EMBL" id="QMEY01000015">
    <property type="protein sequence ID" value="RBQ16708.1"/>
    <property type="molecule type" value="Genomic_DNA"/>
</dbReference>
<protein>
    <submittedName>
        <fullName evidence="4">Alpha/beta hydrolase</fullName>
    </submittedName>
</protein>
<accession>A0A366LS22</accession>
<gene>
    <name evidence="4" type="ORF">DP939_28935</name>
</gene>
<feature type="domain" description="Peptidase S33 tripeptidyl aminopeptidase-like C-terminal" evidence="3">
    <location>
        <begin position="392"/>
        <end position="477"/>
    </location>
</feature>
<sequence>MPKRHLPLALTLGAVLAALAPVPPASASADACPVVDGTAARCGNVTVPLIRSDPAAGTTRVAYALLPRTRTSRPAAGTVMLVPGGPGDPAIAQAQDFATTTAALRADHDLLLVDPRGIGRSQRHDCGLPADYLRLSYERQTDEVGRCGRRFGAKARAFTSAELADDLDAVREHLGIDRVFPYGLSYGTYLSTIYAARHPGHTQGIVQSGAYPVRFDPLARPGAQTVERALRRLCARSGGACRGEEAVANLKRLAARLRHKPIPFRIEVSGRPRTMKLGERMLALMHLYVASLGGVPHAWTELPAAVAEAVAGDTRALIALAQKVSEQLGRSLPPESRAVLAMSVSIQCNDYPAVWDRKTPPSRRPAVLAKALRRAEGEFGPFSARSWYEAFNENYNCQKWPGALGPAEPGPAPGVPVLVLSGELDTNTPVPQGREAAAQFPSATFVEVPSAGHVPTEEDSGCAARLAATFIRTGSTGDRSCLKSIPPLPVRRTR</sequence>
<dbReference type="InterPro" id="IPR000073">
    <property type="entry name" value="AB_hydrolase_1"/>
</dbReference>
<dbReference type="AlphaFoldDB" id="A0A366LS22"/>
<dbReference type="PANTHER" id="PTHR43798:SF27">
    <property type="entry name" value="HYDROLASE ALPHA_BETA HYDROLASE FOLD FAMILY"/>
    <property type="match status" value="1"/>
</dbReference>
<feature type="signal peptide" evidence="1">
    <location>
        <begin position="1"/>
        <end position="27"/>
    </location>
</feature>
<dbReference type="GO" id="GO:0016020">
    <property type="term" value="C:membrane"/>
    <property type="evidence" value="ECO:0007669"/>
    <property type="project" value="TreeGrafter"/>
</dbReference>
<organism evidence="4 5">
    <name type="scientific">Spongiactinospora rosea</name>
    <dbReference type="NCBI Taxonomy" id="2248750"/>
    <lineage>
        <taxon>Bacteria</taxon>
        <taxon>Bacillati</taxon>
        <taxon>Actinomycetota</taxon>
        <taxon>Actinomycetes</taxon>
        <taxon>Streptosporangiales</taxon>
        <taxon>Streptosporangiaceae</taxon>
        <taxon>Spongiactinospora</taxon>
    </lineage>
</organism>
<evidence type="ECO:0000256" key="1">
    <source>
        <dbReference type="SAM" id="SignalP"/>
    </source>
</evidence>
<dbReference type="PANTHER" id="PTHR43798">
    <property type="entry name" value="MONOACYLGLYCEROL LIPASE"/>
    <property type="match status" value="1"/>
</dbReference>
<dbReference type="InterPro" id="IPR013595">
    <property type="entry name" value="Pept_S33_TAP-like_C"/>
</dbReference>
<dbReference type="Pfam" id="PF08386">
    <property type="entry name" value="Abhydrolase_4"/>
    <property type="match status" value="1"/>
</dbReference>
<keyword evidence="1" id="KW-0732">Signal</keyword>